<keyword evidence="1" id="KW-0732">Signal</keyword>
<comment type="caution">
    <text evidence="3">The sequence shown here is derived from an EMBL/GenBank/DDBJ whole genome shotgun (WGS) entry which is preliminary data.</text>
</comment>
<feature type="signal peptide" evidence="1">
    <location>
        <begin position="1"/>
        <end position="19"/>
    </location>
</feature>
<gene>
    <name evidence="3" type="ORF">ACFFQA_27275</name>
</gene>
<dbReference type="EMBL" id="JBHLZU010000023">
    <property type="protein sequence ID" value="MFB9907653.1"/>
    <property type="molecule type" value="Genomic_DNA"/>
</dbReference>
<reference evidence="3 4" key="1">
    <citation type="submission" date="2024-09" db="EMBL/GenBank/DDBJ databases">
        <authorList>
            <person name="Sun Q."/>
            <person name="Mori K."/>
        </authorList>
    </citation>
    <scope>NUCLEOTIDE SEQUENCE [LARGE SCALE GENOMIC DNA]</scope>
    <source>
        <strain evidence="3 4">TBRC 7907</strain>
    </source>
</reference>
<evidence type="ECO:0000256" key="1">
    <source>
        <dbReference type="SAM" id="SignalP"/>
    </source>
</evidence>
<organism evidence="3 4">
    <name type="scientific">Allokutzneria oryzae</name>
    <dbReference type="NCBI Taxonomy" id="1378989"/>
    <lineage>
        <taxon>Bacteria</taxon>
        <taxon>Bacillati</taxon>
        <taxon>Actinomycetota</taxon>
        <taxon>Actinomycetes</taxon>
        <taxon>Pseudonocardiales</taxon>
        <taxon>Pseudonocardiaceae</taxon>
        <taxon>Allokutzneria</taxon>
    </lineage>
</organism>
<dbReference type="Proteomes" id="UP001589693">
    <property type="component" value="Unassembled WGS sequence"/>
</dbReference>
<dbReference type="InterPro" id="IPR056303">
    <property type="entry name" value="AMIN-like"/>
</dbReference>
<name>A0ABV6A3G8_9PSEU</name>
<feature type="chain" id="PRO_5046358493" description="AMIN-like domain-containing protein" evidence="1">
    <location>
        <begin position="20"/>
        <end position="173"/>
    </location>
</feature>
<sequence>MRVIMAVLALFLVGSVASASTATPAQVRAPGAIPNSDGAAVLSAIRVGSHPGHDRVVFEFDGALPTYHAVYVDQVTRDGSGEPVSLRGNAFLQLTMHNATLDNSFQVTDPRDVRRYEGPRRIATPGLPLVRELAEAGDFEADLTFGIGIDRQTPFRVLLLTSPTRVVVDFSHG</sequence>
<feature type="domain" description="AMIN-like" evidence="2">
    <location>
        <begin position="41"/>
        <end position="172"/>
    </location>
</feature>
<evidence type="ECO:0000313" key="3">
    <source>
        <dbReference type="EMBL" id="MFB9907653.1"/>
    </source>
</evidence>
<keyword evidence="4" id="KW-1185">Reference proteome</keyword>
<proteinExistence type="predicted"/>
<dbReference type="Pfam" id="PF24837">
    <property type="entry name" value="AMIN-like"/>
    <property type="match status" value="1"/>
</dbReference>
<protein>
    <recommendedName>
        <fullName evidence="2">AMIN-like domain-containing protein</fullName>
    </recommendedName>
</protein>
<dbReference type="RefSeq" id="WP_377858203.1">
    <property type="nucleotide sequence ID" value="NZ_JBHLZU010000023.1"/>
</dbReference>
<evidence type="ECO:0000313" key="4">
    <source>
        <dbReference type="Proteomes" id="UP001589693"/>
    </source>
</evidence>
<evidence type="ECO:0000259" key="2">
    <source>
        <dbReference type="Pfam" id="PF24837"/>
    </source>
</evidence>
<accession>A0ABV6A3G8</accession>